<protein>
    <submittedName>
        <fullName evidence="1">Phage portal protein</fullName>
    </submittedName>
</protein>
<reference evidence="1" key="1">
    <citation type="journal article" date="2014" name="Int. J. Syst. Evol. Microbiol.">
        <title>Complete genome sequence of Corynebacterium casei LMG S-19264T (=DSM 44701T), isolated from a smear-ripened cheese.</title>
        <authorList>
            <consortium name="US DOE Joint Genome Institute (JGI-PGF)"/>
            <person name="Walter F."/>
            <person name="Albersmeier A."/>
            <person name="Kalinowski J."/>
            <person name="Ruckert C."/>
        </authorList>
    </citation>
    <scope>NUCLEOTIDE SEQUENCE</scope>
    <source>
        <strain evidence="1">CGMCC 1.15320</strain>
    </source>
</reference>
<dbReference type="NCBIfam" id="TIGR01537">
    <property type="entry name" value="portal_HK97"/>
    <property type="match status" value="1"/>
</dbReference>
<gene>
    <name evidence="1" type="primary">B</name>
    <name evidence="1" type="ORF">GCM10011385_00210</name>
</gene>
<dbReference type="RefSeq" id="WP_188718904.1">
    <property type="nucleotide sequence ID" value="NZ_BMIF01000001.1"/>
</dbReference>
<sequence>MNWLTRLLRLGGAKDIEPWRGGQVSTENGNNFVTNQVSVADYRDSRFSQPAAAVGLSATWACVQLIAGTIASLPLMIYRTDSTGIRRVAKDHPLYFVLHDSPNFDQTAVDFWEVISASIELHGNAFALIERRSDGVINALHPIRPDIVTVRRTESGDLEYEWTENGRRNVKRDSDVLHIRGPLGDALSGASTLSICRNVFDDAMSAENAASAVFRNGVNPSGILSTQDATRLTPEQRKELEQLLIEKYQGSLRRGVPMLLDNGLKWQQLSINPEDAQMLESRKFSGEQICRIFGVPPAMVGFGDKASNWGTGKEVDVLGFQKFTLRKRLKRIEQALLKQLVPLAERRAQGITIEFNFEGLLRGDTASRYEAYEKAIRMGIATRNECRALENLPPIEGGDVVTVQMQDIPLADAINGDRNGKEDGSGS</sequence>
<dbReference type="Proteomes" id="UP000636264">
    <property type="component" value="Unassembled WGS sequence"/>
</dbReference>
<dbReference type="AlphaFoldDB" id="A0A916REY3"/>
<name>A0A916REY3_9HYPH</name>
<dbReference type="InterPro" id="IPR006944">
    <property type="entry name" value="Phage/GTA_portal"/>
</dbReference>
<evidence type="ECO:0000313" key="1">
    <source>
        <dbReference type="EMBL" id="GGA50929.1"/>
    </source>
</evidence>
<accession>A0A916REY3</accession>
<keyword evidence="2" id="KW-1185">Reference proteome</keyword>
<comment type="caution">
    <text evidence="1">The sequence shown here is derived from an EMBL/GenBank/DDBJ whole genome shotgun (WGS) entry which is preliminary data.</text>
</comment>
<evidence type="ECO:0000313" key="2">
    <source>
        <dbReference type="Proteomes" id="UP000636264"/>
    </source>
</evidence>
<reference evidence="1" key="2">
    <citation type="submission" date="2020-09" db="EMBL/GenBank/DDBJ databases">
        <authorList>
            <person name="Sun Q."/>
            <person name="Zhou Y."/>
        </authorList>
    </citation>
    <scope>NUCLEOTIDE SEQUENCE</scope>
    <source>
        <strain evidence="1">CGMCC 1.15320</strain>
    </source>
</reference>
<dbReference type="EMBL" id="BMIF01000001">
    <property type="protein sequence ID" value="GGA50929.1"/>
    <property type="molecule type" value="Genomic_DNA"/>
</dbReference>
<organism evidence="1 2">
    <name type="scientific">Nitratireductor aestuarii</name>
    <dbReference type="NCBI Taxonomy" id="1735103"/>
    <lineage>
        <taxon>Bacteria</taxon>
        <taxon>Pseudomonadati</taxon>
        <taxon>Pseudomonadota</taxon>
        <taxon>Alphaproteobacteria</taxon>
        <taxon>Hyphomicrobiales</taxon>
        <taxon>Phyllobacteriaceae</taxon>
        <taxon>Nitratireductor</taxon>
    </lineage>
</organism>
<dbReference type="InterPro" id="IPR006427">
    <property type="entry name" value="Portal_HK97"/>
</dbReference>
<dbReference type="Pfam" id="PF04860">
    <property type="entry name" value="Phage_portal"/>
    <property type="match status" value="1"/>
</dbReference>
<proteinExistence type="predicted"/>